<proteinExistence type="inferred from homology"/>
<feature type="binding site" evidence="9">
    <location>
        <position position="21"/>
    </location>
    <ligand>
        <name>3-phosphoshikimate</name>
        <dbReference type="ChEBI" id="CHEBI:145989"/>
    </ligand>
</feature>
<dbReference type="GO" id="GO:0008652">
    <property type="term" value="P:amino acid biosynthetic process"/>
    <property type="evidence" value="ECO:0007669"/>
    <property type="project" value="UniProtKB-KW"/>
</dbReference>
<feature type="binding site" evidence="9">
    <location>
        <position position="384"/>
    </location>
    <ligand>
        <name>phosphoenolpyruvate</name>
        <dbReference type="ChEBI" id="CHEBI:58702"/>
    </ligand>
</feature>
<dbReference type="AlphaFoldDB" id="A0A537L1F7"/>
<dbReference type="CDD" id="cd01556">
    <property type="entry name" value="EPSP_synthase"/>
    <property type="match status" value="1"/>
</dbReference>
<dbReference type="PROSITE" id="PS00104">
    <property type="entry name" value="EPSP_SYNTHASE_1"/>
    <property type="match status" value="1"/>
</dbReference>
<comment type="catalytic activity">
    <reaction evidence="8">
        <text>3-phosphoshikimate + phosphoenolpyruvate = 5-O-(1-carboxyvinyl)-3-phosphoshikimate + phosphate</text>
        <dbReference type="Rhea" id="RHEA:21256"/>
        <dbReference type="ChEBI" id="CHEBI:43474"/>
        <dbReference type="ChEBI" id="CHEBI:57701"/>
        <dbReference type="ChEBI" id="CHEBI:58702"/>
        <dbReference type="ChEBI" id="CHEBI:145989"/>
        <dbReference type="EC" id="2.5.1.19"/>
    </reaction>
    <physiologicalReaction direction="left-to-right" evidence="8">
        <dbReference type="Rhea" id="RHEA:21257"/>
    </physiologicalReaction>
</comment>
<evidence type="ECO:0000256" key="9">
    <source>
        <dbReference type="HAMAP-Rule" id="MF_00210"/>
    </source>
</evidence>
<comment type="caution">
    <text evidence="9">Lacks conserved residue(s) required for the propagation of feature annotation.</text>
</comment>
<evidence type="ECO:0000256" key="2">
    <source>
        <dbReference type="ARBA" id="ARBA00004811"/>
    </source>
</evidence>
<dbReference type="HAMAP" id="MF_00210">
    <property type="entry name" value="EPSP_synth"/>
    <property type="match status" value="1"/>
</dbReference>
<dbReference type="PIRSF" id="PIRSF000505">
    <property type="entry name" value="EPSPS"/>
    <property type="match status" value="1"/>
</dbReference>
<evidence type="ECO:0000256" key="5">
    <source>
        <dbReference type="ARBA" id="ARBA00022605"/>
    </source>
</evidence>
<dbReference type="InterPro" id="IPR001986">
    <property type="entry name" value="Enolpyruvate_Tfrase_dom"/>
</dbReference>
<dbReference type="GO" id="GO:0005737">
    <property type="term" value="C:cytoplasm"/>
    <property type="evidence" value="ECO:0007669"/>
    <property type="project" value="UniProtKB-SubCell"/>
</dbReference>
<dbReference type="EC" id="2.5.1.19" evidence="9"/>
<dbReference type="SUPFAM" id="SSF55205">
    <property type="entry name" value="EPT/RTPC-like"/>
    <property type="match status" value="1"/>
</dbReference>
<feature type="binding site" evidence="9">
    <location>
        <position position="120"/>
    </location>
    <ligand>
        <name>phosphoenolpyruvate</name>
        <dbReference type="ChEBI" id="CHEBI:58702"/>
    </ligand>
</feature>
<comment type="pathway">
    <text evidence="2 9">Metabolic intermediate biosynthesis; chorismate biosynthesis; chorismate from D-erythrose 4-phosphate and phosphoenolpyruvate: step 6/7.</text>
</comment>
<evidence type="ECO:0000256" key="4">
    <source>
        <dbReference type="ARBA" id="ARBA00022490"/>
    </source>
</evidence>
<dbReference type="InterPro" id="IPR023193">
    <property type="entry name" value="EPSP_synthase_CS"/>
</dbReference>
<feature type="binding site" evidence="9">
    <location>
        <position position="22"/>
    </location>
    <ligand>
        <name>3-phosphoshikimate</name>
        <dbReference type="ChEBI" id="CHEBI:145989"/>
    </ligand>
</feature>
<dbReference type="FunFam" id="3.65.10.10:FF:000005">
    <property type="entry name" value="3-phosphoshikimate 1-carboxyvinyltransferase"/>
    <property type="match status" value="1"/>
</dbReference>
<feature type="binding site" evidence="9">
    <location>
        <position position="26"/>
    </location>
    <ligand>
        <name>3-phosphoshikimate</name>
        <dbReference type="ChEBI" id="CHEBI:145989"/>
    </ligand>
</feature>
<keyword evidence="5 9" id="KW-0028">Amino-acid biosynthesis</keyword>
<comment type="subcellular location">
    <subcellularLocation>
        <location evidence="9">Cytoplasm</location>
    </subcellularLocation>
</comment>
<evidence type="ECO:0000313" key="11">
    <source>
        <dbReference type="EMBL" id="TMJ01836.1"/>
    </source>
</evidence>
<evidence type="ECO:0000256" key="1">
    <source>
        <dbReference type="ARBA" id="ARBA00002174"/>
    </source>
</evidence>
<name>A0A537L1F7_9BACT</name>
<dbReference type="NCBIfam" id="TIGR01356">
    <property type="entry name" value="aroA"/>
    <property type="match status" value="1"/>
</dbReference>
<organism evidence="11 12">
    <name type="scientific">Candidatus Segetimicrobium genomatis</name>
    <dbReference type="NCBI Taxonomy" id="2569760"/>
    <lineage>
        <taxon>Bacteria</taxon>
        <taxon>Bacillati</taxon>
        <taxon>Candidatus Sysuimicrobiota</taxon>
        <taxon>Candidatus Sysuimicrobiia</taxon>
        <taxon>Candidatus Sysuimicrobiales</taxon>
        <taxon>Candidatus Segetimicrobiaceae</taxon>
        <taxon>Candidatus Segetimicrobium</taxon>
    </lineage>
</organism>
<evidence type="ECO:0000256" key="8">
    <source>
        <dbReference type="ARBA" id="ARBA00044633"/>
    </source>
</evidence>
<feature type="binding site" evidence="9">
    <location>
        <position position="92"/>
    </location>
    <ligand>
        <name>phosphoenolpyruvate</name>
        <dbReference type="ChEBI" id="CHEBI:58702"/>
    </ligand>
</feature>
<dbReference type="FunFam" id="3.65.10.10:FF:000006">
    <property type="entry name" value="3-phosphoshikimate 1-carboxyvinyltransferase"/>
    <property type="match status" value="1"/>
</dbReference>
<feature type="binding site" evidence="9">
    <location>
        <position position="312"/>
    </location>
    <ligand>
        <name>3-phosphoshikimate</name>
        <dbReference type="ChEBI" id="CHEBI:145989"/>
    </ligand>
</feature>
<dbReference type="PANTHER" id="PTHR21090:SF5">
    <property type="entry name" value="PENTAFUNCTIONAL AROM POLYPEPTIDE"/>
    <property type="match status" value="1"/>
</dbReference>
<evidence type="ECO:0000313" key="12">
    <source>
        <dbReference type="Proteomes" id="UP000319353"/>
    </source>
</evidence>
<dbReference type="PANTHER" id="PTHR21090">
    <property type="entry name" value="AROM/DEHYDROQUINATE SYNTHASE"/>
    <property type="match status" value="1"/>
</dbReference>
<dbReference type="GO" id="GO:0003866">
    <property type="term" value="F:3-phosphoshikimate 1-carboxyvinyltransferase activity"/>
    <property type="evidence" value="ECO:0007669"/>
    <property type="project" value="UniProtKB-UniRule"/>
</dbReference>
<gene>
    <name evidence="9 11" type="primary">aroA</name>
    <name evidence="11" type="ORF">E6H01_07520</name>
</gene>
<dbReference type="InterPro" id="IPR036968">
    <property type="entry name" value="Enolpyruvate_Tfrase_sf"/>
</dbReference>
<dbReference type="InterPro" id="IPR013792">
    <property type="entry name" value="RNA3'P_cycl/enolpyr_Trfase_a/b"/>
</dbReference>
<feature type="binding site" evidence="9">
    <location>
        <position position="167"/>
    </location>
    <ligand>
        <name>3-phosphoshikimate</name>
        <dbReference type="ChEBI" id="CHEBI:145989"/>
    </ligand>
</feature>
<feature type="active site" description="Proton acceptor" evidence="9">
    <location>
        <position position="312"/>
    </location>
</feature>
<dbReference type="InterPro" id="IPR006264">
    <property type="entry name" value="EPSP_synthase"/>
</dbReference>
<protein>
    <recommendedName>
        <fullName evidence="9">3-phosphoshikimate 1-carboxyvinyltransferase</fullName>
        <ecNumber evidence="9">2.5.1.19</ecNumber>
    </recommendedName>
    <alternativeName>
        <fullName evidence="9">5-enolpyruvylshikimate-3-phosphate synthase</fullName>
        <shortName evidence="9">EPSP synthase</shortName>
        <shortName evidence="9">EPSPS</shortName>
    </alternativeName>
</protein>
<keyword evidence="4 9" id="KW-0963">Cytoplasm</keyword>
<comment type="similarity">
    <text evidence="3 9">Belongs to the EPSP synthase family.</text>
</comment>
<feature type="binding site" evidence="9">
    <location>
        <position position="21"/>
    </location>
    <ligand>
        <name>phosphoenolpyruvate</name>
        <dbReference type="ChEBI" id="CHEBI:58702"/>
    </ligand>
</feature>
<feature type="binding site" evidence="9">
    <location>
        <position position="343"/>
    </location>
    <ligand>
        <name>phosphoenolpyruvate</name>
        <dbReference type="ChEBI" id="CHEBI:58702"/>
    </ligand>
</feature>
<feature type="binding site" evidence="9">
    <location>
        <position position="339"/>
    </location>
    <ligand>
        <name>3-phosphoshikimate</name>
        <dbReference type="ChEBI" id="CHEBI:145989"/>
    </ligand>
</feature>
<evidence type="ECO:0000256" key="3">
    <source>
        <dbReference type="ARBA" id="ARBA00009948"/>
    </source>
</evidence>
<keyword evidence="7 9" id="KW-0057">Aromatic amino acid biosynthesis</keyword>
<dbReference type="Proteomes" id="UP000319353">
    <property type="component" value="Unassembled WGS sequence"/>
</dbReference>
<keyword evidence="6 9" id="KW-0808">Transferase</keyword>
<evidence type="ECO:0000256" key="7">
    <source>
        <dbReference type="ARBA" id="ARBA00023141"/>
    </source>
</evidence>
<accession>A0A537L1F7</accession>
<evidence type="ECO:0000259" key="10">
    <source>
        <dbReference type="Pfam" id="PF00275"/>
    </source>
</evidence>
<feature type="binding site" evidence="9">
    <location>
        <position position="167"/>
    </location>
    <ligand>
        <name>phosphoenolpyruvate</name>
        <dbReference type="ChEBI" id="CHEBI:58702"/>
    </ligand>
</feature>
<dbReference type="PROSITE" id="PS00885">
    <property type="entry name" value="EPSP_SYNTHASE_2"/>
    <property type="match status" value="1"/>
</dbReference>
<dbReference type="Gene3D" id="3.65.10.10">
    <property type="entry name" value="Enolpyruvate transferase domain"/>
    <property type="match status" value="2"/>
</dbReference>
<dbReference type="UniPathway" id="UPA00053">
    <property type="reaction ID" value="UER00089"/>
</dbReference>
<feature type="binding site" evidence="9">
    <location>
        <position position="165"/>
    </location>
    <ligand>
        <name>3-phosphoshikimate</name>
        <dbReference type="ChEBI" id="CHEBI:145989"/>
    </ligand>
</feature>
<evidence type="ECO:0000256" key="6">
    <source>
        <dbReference type="ARBA" id="ARBA00022679"/>
    </source>
</evidence>
<dbReference type="Pfam" id="PF00275">
    <property type="entry name" value="EPSP_synthase"/>
    <property type="match status" value="1"/>
</dbReference>
<comment type="caution">
    <text evidence="11">The sequence shown here is derived from an EMBL/GenBank/DDBJ whole genome shotgun (WGS) entry which is preliminary data.</text>
</comment>
<feature type="domain" description="Enolpyruvate transferase" evidence="10">
    <location>
        <begin position="7"/>
        <end position="419"/>
    </location>
</feature>
<sequence>MDITISPVRNIQGRLHVPGDKSISHRAALIGALARGDTLIDNFLRAEDCLSTLSCLRALGVAIEDDGSRVIVHGVGPHWRAPASPLDAGNSGTTMRLLAGILAGQPFEAELTGDASLRNRPMDRIVEPLSQMGARIAALGDGRFPPLRITGGPLRGISYTLPVASAQVKSAVLLAGLFARGETTVVEPTLTRDHTERMLAWFGAQVHRQPGRVSVTPGGLRGRELAVPGDISSAAFVLTAVAARPGSEVIVEGVGLNPTRTGVLDVLRAMGADVAVLNPTVRCGEPVADVVVRGRSLRGVRIAGEMIPRVIDELPVLCMAAALAGGDTVIADASELRVKESDRIGVMARGLRALGVQVVERPDGMIITGGRLRGGRVASTGDHRIAMAFAVAGLLADGPVTVEGAESLAISFPEFERVLQEVGH</sequence>
<dbReference type="GO" id="GO:0009423">
    <property type="term" value="P:chorismate biosynthetic process"/>
    <property type="evidence" value="ECO:0007669"/>
    <property type="project" value="UniProtKB-UniRule"/>
</dbReference>
<dbReference type="GO" id="GO:0009073">
    <property type="term" value="P:aromatic amino acid family biosynthetic process"/>
    <property type="evidence" value="ECO:0007669"/>
    <property type="project" value="UniProtKB-KW"/>
</dbReference>
<comment type="subunit">
    <text evidence="9">Monomer.</text>
</comment>
<dbReference type="EMBL" id="VBAL01000091">
    <property type="protein sequence ID" value="TMJ01836.1"/>
    <property type="molecule type" value="Genomic_DNA"/>
</dbReference>
<comment type="function">
    <text evidence="1 9">Catalyzes the transfer of the enolpyruvyl moiety of phosphoenolpyruvate (PEP) to the 5-hydroxyl of shikimate-3-phosphate (S3P) to produce enolpyruvyl shikimate-3-phosphate and inorganic phosphate.</text>
</comment>
<reference evidence="11 12" key="1">
    <citation type="journal article" date="2019" name="Nat. Microbiol.">
        <title>Mediterranean grassland soil C-N compound turnover is dependent on rainfall and depth, and is mediated by genomically divergent microorganisms.</title>
        <authorList>
            <person name="Diamond S."/>
            <person name="Andeer P.F."/>
            <person name="Li Z."/>
            <person name="Crits-Christoph A."/>
            <person name="Burstein D."/>
            <person name="Anantharaman K."/>
            <person name="Lane K.R."/>
            <person name="Thomas B.C."/>
            <person name="Pan C."/>
            <person name="Northen T.R."/>
            <person name="Banfield J.F."/>
        </authorList>
    </citation>
    <scope>NUCLEOTIDE SEQUENCE [LARGE SCALE GENOMIC DNA]</scope>
    <source>
        <strain evidence="11">NP_4</strain>
    </source>
</reference>